<evidence type="ECO:0000256" key="5">
    <source>
        <dbReference type="ARBA" id="ARBA00022679"/>
    </source>
</evidence>
<keyword evidence="5 10" id="KW-0808">Transferase</keyword>
<comment type="subcellular location">
    <subcellularLocation>
        <location evidence="1">Membrane</location>
        <topology evidence="1">Multi-pass membrane protein</topology>
    </subcellularLocation>
</comment>
<dbReference type="InterPro" id="IPR025993">
    <property type="entry name" value="Ceramide_glucosylTrfase"/>
</dbReference>
<accession>A0A930HXC3</accession>
<dbReference type="SUPFAM" id="SSF53448">
    <property type="entry name" value="Nucleotide-diphospho-sugar transferases"/>
    <property type="match status" value="1"/>
</dbReference>
<comment type="pathway">
    <text evidence="2">Lipid metabolism; sphingolipid metabolism.</text>
</comment>
<proteinExistence type="predicted"/>
<keyword evidence="4" id="KW-0328">Glycosyltransferase</keyword>
<keyword evidence="8 9" id="KW-0472">Membrane</keyword>
<evidence type="ECO:0000256" key="3">
    <source>
        <dbReference type="ARBA" id="ARBA00004991"/>
    </source>
</evidence>
<keyword evidence="7 9" id="KW-1133">Transmembrane helix</keyword>
<evidence type="ECO:0000256" key="2">
    <source>
        <dbReference type="ARBA" id="ARBA00004760"/>
    </source>
</evidence>
<dbReference type="Pfam" id="PF13506">
    <property type="entry name" value="Glyco_transf_21"/>
    <property type="match status" value="1"/>
</dbReference>
<sequence length="390" mass="45982">MFTFDNTTIILSAVLLVMALLTPLVSPFFRKVRMTEPVLEDETDTEEEKNEAKLPPISIIFAPDDNAEELSKYLPLYLNQQYEAPFQVIVVAPQKDNETEDVLKRFADNEHLYTTFIPQSSRYMSRKKLAITLGVKAARYDWILMADICSYPQTENWLQTIARNCTKDKELVVGYTRYEDETPAYRRFEQLFHALYIMREYQKDKAYRCCFTALLFRKGIFLKEEGFRGNLKYLRGEYDFMVNKYAKGHNLAFENTPEGTLIEEIPTEKIWKNKHLFYMENRQHMLRTARHRLLPCLDQVVLHLNYLMEMAAIITGLLLNQLTIVVAAALSLLLTMILRTVIAKKKLNQFNENIPTWRVVPYEIAIIWHYISYKMMYHKADKYDFISHKL</sequence>
<evidence type="ECO:0000313" key="10">
    <source>
        <dbReference type="EMBL" id="MBF1414639.1"/>
    </source>
</evidence>
<evidence type="ECO:0000256" key="1">
    <source>
        <dbReference type="ARBA" id="ARBA00004141"/>
    </source>
</evidence>
<dbReference type="GO" id="GO:0016020">
    <property type="term" value="C:membrane"/>
    <property type="evidence" value="ECO:0007669"/>
    <property type="project" value="UniProtKB-SubCell"/>
</dbReference>
<evidence type="ECO:0000256" key="9">
    <source>
        <dbReference type="SAM" id="Phobius"/>
    </source>
</evidence>
<evidence type="ECO:0000313" key="11">
    <source>
        <dbReference type="Proteomes" id="UP000757461"/>
    </source>
</evidence>
<reference evidence="10" key="1">
    <citation type="submission" date="2020-04" db="EMBL/GenBank/DDBJ databases">
        <title>Deep metagenomics examines the oral microbiome during advanced dental caries in children, revealing novel taxa and co-occurrences with host molecules.</title>
        <authorList>
            <person name="Baker J.L."/>
            <person name="Morton J.T."/>
            <person name="Dinis M."/>
            <person name="Alvarez R."/>
            <person name="Tran N.C."/>
            <person name="Knight R."/>
            <person name="Edlund A."/>
        </authorList>
    </citation>
    <scope>NUCLEOTIDE SEQUENCE</scope>
    <source>
        <strain evidence="10">JCVI_25_bin.9</strain>
    </source>
</reference>
<feature type="transmembrane region" description="Helical" evidence="9">
    <location>
        <begin position="6"/>
        <end position="25"/>
    </location>
</feature>
<evidence type="ECO:0000256" key="6">
    <source>
        <dbReference type="ARBA" id="ARBA00022692"/>
    </source>
</evidence>
<dbReference type="AlphaFoldDB" id="A0A930HXC3"/>
<evidence type="ECO:0000256" key="8">
    <source>
        <dbReference type="ARBA" id="ARBA00023136"/>
    </source>
</evidence>
<dbReference type="Gene3D" id="3.90.550.10">
    <property type="entry name" value="Spore Coat Polysaccharide Biosynthesis Protein SpsA, Chain A"/>
    <property type="match status" value="1"/>
</dbReference>
<gene>
    <name evidence="10" type="ORF">HXN33_03555</name>
</gene>
<dbReference type="EMBL" id="JABZSQ010000041">
    <property type="protein sequence ID" value="MBF1414639.1"/>
    <property type="molecule type" value="Genomic_DNA"/>
</dbReference>
<name>A0A930HXC3_9BACT</name>
<evidence type="ECO:0000256" key="4">
    <source>
        <dbReference type="ARBA" id="ARBA00022676"/>
    </source>
</evidence>
<dbReference type="InterPro" id="IPR029044">
    <property type="entry name" value="Nucleotide-diphossugar_trans"/>
</dbReference>
<organism evidence="10 11">
    <name type="scientific">Prevotella histicola</name>
    <dbReference type="NCBI Taxonomy" id="470565"/>
    <lineage>
        <taxon>Bacteria</taxon>
        <taxon>Pseudomonadati</taxon>
        <taxon>Bacteroidota</taxon>
        <taxon>Bacteroidia</taxon>
        <taxon>Bacteroidales</taxon>
        <taxon>Prevotellaceae</taxon>
        <taxon>Prevotella</taxon>
    </lineage>
</organism>
<evidence type="ECO:0000256" key="7">
    <source>
        <dbReference type="ARBA" id="ARBA00022989"/>
    </source>
</evidence>
<protein>
    <submittedName>
        <fullName evidence="10">Glycosyl transferase family 2</fullName>
    </submittedName>
</protein>
<dbReference type="Proteomes" id="UP000757461">
    <property type="component" value="Unassembled WGS sequence"/>
</dbReference>
<comment type="caution">
    <text evidence="10">The sequence shown here is derived from an EMBL/GenBank/DDBJ whole genome shotgun (WGS) entry which is preliminary data.</text>
</comment>
<dbReference type="GO" id="GO:0016757">
    <property type="term" value="F:glycosyltransferase activity"/>
    <property type="evidence" value="ECO:0007669"/>
    <property type="project" value="UniProtKB-KW"/>
</dbReference>
<comment type="pathway">
    <text evidence="3">Sphingolipid metabolism.</text>
</comment>
<keyword evidence="6 9" id="KW-0812">Transmembrane</keyword>